<sequence>MKEQGEKAKAHALVFIVSSVSLISYPIRERKRAMFNEGIQKVISGQHLTRQEARQFMHQMMNGEWTNVQVASLLTALRIKEETAEELIGFAEGMRSYAIKVEHSLVDAVDTCGTGGDGANTFNISTAAAFVAAAAGVPIAKHGNRAASSKCGSVDVLEALGMNVAHDAQMARQMLQETNICFLFAPLYHQAMKHVMPTRKELGFRTCFNLLGPLTNPANVKRQLLGVFDHSLTPIIAEALVGLGVERALVVASLDGLDELTVSGSTRVSEVRNGQIFNYLLSPEEVGLSSHPLEALKGGDAKQNAEIIRRVLEGENGAPRDIVVFNAGAVLYLADRVGSVQEGVSEAQKIIDTGKAKAKLIEAIQSSRRVKHVS</sequence>
<evidence type="ECO:0000256" key="3">
    <source>
        <dbReference type="ARBA" id="ARBA00022676"/>
    </source>
</evidence>
<comment type="subunit">
    <text evidence="9">Homodimer.</text>
</comment>
<feature type="binding site" evidence="9">
    <location>
        <begin position="141"/>
        <end position="149"/>
    </location>
    <ligand>
        <name>5-phospho-alpha-D-ribose 1-diphosphate</name>
        <dbReference type="ChEBI" id="CHEBI:58017"/>
    </ligand>
</feature>
<keyword evidence="9" id="KW-0479">Metal-binding</keyword>
<dbReference type="GO" id="GO:0004048">
    <property type="term" value="F:anthranilate phosphoribosyltransferase activity"/>
    <property type="evidence" value="ECO:0007669"/>
    <property type="project" value="UniProtKB-UniRule"/>
</dbReference>
<keyword evidence="9" id="KW-0460">Magnesium</keyword>
<comment type="pathway">
    <text evidence="1 9">Amino-acid biosynthesis; L-tryptophan biosynthesis; L-tryptophan from chorismate: step 2/5.</text>
</comment>
<dbReference type="STRING" id="112248.SAMN05444392_101441"/>
<feature type="binding site" evidence="9">
    <location>
        <position position="258"/>
    </location>
    <ligand>
        <name>Mg(2+)</name>
        <dbReference type="ChEBI" id="CHEBI:18420"/>
        <label>2</label>
    </ligand>
</feature>
<evidence type="ECO:0000256" key="5">
    <source>
        <dbReference type="ARBA" id="ARBA00022822"/>
    </source>
</evidence>
<evidence type="ECO:0000256" key="4">
    <source>
        <dbReference type="ARBA" id="ARBA00022679"/>
    </source>
</evidence>
<organism evidence="12 13">
    <name type="scientific">Seinonella peptonophila</name>
    <dbReference type="NCBI Taxonomy" id="112248"/>
    <lineage>
        <taxon>Bacteria</taxon>
        <taxon>Bacillati</taxon>
        <taxon>Bacillota</taxon>
        <taxon>Bacilli</taxon>
        <taxon>Bacillales</taxon>
        <taxon>Thermoactinomycetaceae</taxon>
        <taxon>Seinonella</taxon>
    </lineage>
</organism>
<feature type="binding site" evidence="9">
    <location>
        <position position="125"/>
    </location>
    <ligand>
        <name>Mg(2+)</name>
        <dbReference type="ChEBI" id="CHEBI:18420"/>
        <label>1</label>
    </ligand>
</feature>
<feature type="binding site" evidence="9">
    <location>
        <begin position="123"/>
        <end position="126"/>
    </location>
    <ligand>
        <name>5-phospho-alpha-D-ribose 1-diphosphate</name>
        <dbReference type="ChEBI" id="CHEBI:58017"/>
    </ligand>
</feature>
<dbReference type="AlphaFoldDB" id="A0A1M4TF61"/>
<keyword evidence="2 9" id="KW-0028">Amino-acid biosynthesis</keyword>
<dbReference type="SUPFAM" id="SSF52418">
    <property type="entry name" value="Nucleoside phosphorylase/phosphoribosyltransferase catalytic domain"/>
    <property type="match status" value="1"/>
</dbReference>
<name>A0A1M4TF61_9BACL</name>
<feature type="domain" description="Glycosyl transferase family 3" evidence="10">
    <location>
        <begin position="107"/>
        <end position="356"/>
    </location>
</feature>
<dbReference type="Proteomes" id="UP000184476">
    <property type="component" value="Unassembled WGS sequence"/>
</dbReference>
<feature type="domain" description="Glycosyl transferase family 3 N-terminal" evidence="11">
    <location>
        <begin position="39"/>
        <end position="98"/>
    </location>
</feature>
<feature type="binding site" evidence="9">
    <location>
        <begin position="116"/>
        <end position="117"/>
    </location>
    <ligand>
        <name>5-phospho-alpha-D-ribose 1-diphosphate</name>
        <dbReference type="ChEBI" id="CHEBI:58017"/>
    </ligand>
</feature>
<feature type="binding site" evidence="9">
    <location>
        <position position="144"/>
    </location>
    <ligand>
        <name>anthranilate</name>
        <dbReference type="ChEBI" id="CHEBI:16567"/>
        <label>1</label>
    </ligand>
</feature>
<dbReference type="EC" id="2.4.2.18" evidence="9"/>
<feature type="binding site" evidence="9">
    <location>
        <position position="259"/>
    </location>
    <ligand>
        <name>Mg(2+)</name>
        <dbReference type="ChEBI" id="CHEBI:18420"/>
        <label>2</label>
    </ligand>
</feature>
<dbReference type="NCBIfam" id="TIGR01245">
    <property type="entry name" value="trpD"/>
    <property type="match status" value="1"/>
</dbReference>
<protein>
    <recommendedName>
        <fullName evidence="9">Anthranilate phosphoribosyltransferase</fullName>
        <ecNumber evidence="9">2.4.2.18</ecNumber>
    </recommendedName>
</protein>
<dbReference type="InterPro" id="IPR005940">
    <property type="entry name" value="Anthranilate_Pribosyl_Tfrase"/>
</dbReference>
<dbReference type="Gene3D" id="1.20.970.10">
    <property type="entry name" value="Transferase, Pyrimidine Nucleoside Phosphorylase, Chain C"/>
    <property type="match status" value="1"/>
</dbReference>
<proteinExistence type="inferred from homology"/>
<dbReference type="InterPro" id="IPR036320">
    <property type="entry name" value="Glycosyl_Trfase_fam3_N_dom_sf"/>
</dbReference>
<keyword evidence="6 9" id="KW-0057">Aromatic amino acid biosynthesis</keyword>
<evidence type="ECO:0000256" key="2">
    <source>
        <dbReference type="ARBA" id="ARBA00022605"/>
    </source>
</evidence>
<dbReference type="PANTHER" id="PTHR43285:SF2">
    <property type="entry name" value="ANTHRANILATE PHOSPHORIBOSYLTRANSFERASE"/>
    <property type="match status" value="1"/>
</dbReference>
<comment type="similarity">
    <text evidence="8">In the C-terminal section; belongs to the anthranilate phosphoribosyltransferase family.</text>
</comment>
<dbReference type="HAMAP" id="MF_00211">
    <property type="entry name" value="TrpD"/>
    <property type="match status" value="1"/>
</dbReference>
<evidence type="ECO:0000259" key="10">
    <source>
        <dbReference type="Pfam" id="PF00591"/>
    </source>
</evidence>
<comment type="cofactor">
    <cofactor evidence="9">
        <name>Mg(2+)</name>
        <dbReference type="ChEBI" id="CHEBI:18420"/>
    </cofactor>
    <text evidence="9">Binds 2 magnesium ions per monomer.</text>
</comment>
<feature type="binding site" evidence="9">
    <location>
        <position position="259"/>
    </location>
    <ligand>
        <name>Mg(2+)</name>
        <dbReference type="ChEBI" id="CHEBI:18420"/>
        <label>1</label>
    </ligand>
</feature>
<feature type="binding site" evidence="9">
    <location>
        <position position="113"/>
    </location>
    <ligand>
        <name>anthranilate</name>
        <dbReference type="ChEBI" id="CHEBI:16567"/>
        <label>1</label>
    </ligand>
</feature>
<dbReference type="UniPathway" id="UPA00035">
    <property type="reaction ID" value="UER00041"/>
</dbReference>
<evidence type="ECO:0000259" key="11">
    <source>
        <dbReference type="Pfam" id="PF02885"/>
    </source>
</evidence>
<dbReference type="Pfam" id="PF00591">
    <property type="entry name" value="Glycos_transf_3"/>
    <property type="match status" value="1"/>
</dbReference>
<feature type="binding site" evidence="9">
    <location>
        <position position="153"/>
    </location>
    <ligand>
        <name>5-phospho-alpha-D-ribose 1-diphosphate</name>
        <dbReference type="ChEBI" id="CHEBI:58017"/>
    </ligand>
</feature>
<dbReference type="GO" id="GO:0000162">
    <property type="term" value="P:L-tryptophan biosynthetic process"/>
    <property type="evidence" value="ECO:0007669"/>
    <property type="project" value="UniProtKB-UniRule"/>
</dbReference>
<comment type="caution">
    <text evidence="9">Lacks conserved residue(s) required for the propagation of feature annotation.</text>
</comment>
<keyword evidence="4 9" id="KW-0808">Transferase</keyword>
<dbReference type="InterPro" id="IPR017459">
    <property type="entry name" value="Glycosyl_Trfase_fam3_N_dom"/>
</dbReference>
<dbReference type="GO" id="GO:0005829">
    <property type="term" value="C:cytosol"/>
    <property type="evidence" value="ECO:0007669"/>
    <property type="project" value="TreeGrafter"/>
</dbReference>
<dbReference type="GO" id="GO:0000287">
    <property type="term" value="F:magnesium ion binding"/>
    <property type="evidence" value="ECO:0007669"/>
    <property type="project" value="UniProtKB-UniRule"/>
</dbReference>
<comment type="catalytic activity">
    <reaction evidence="7 9">
        <text>N-(5-phospho-beta-D-ribosyl)anthranilate + diphosphate = 5-phospho-alpha-D-ribose 1-diphosphate + anthranilate</text>
        <dbReference type="Rhea" id="RHEA:11768"/>
        <dbReference type="ChEBI" id="CHEBI:16567"/>
        <dbReference type="ChEBI" id="CHEBI:18277"/>
        <dbReference type="ChEBI" id="CHEBI:33019"/>
        <dbReference type="ChEBI" id="CHEBI:58017"/>
        <dbReference type="EC" id="2.4.2.18"/>
    </reaction>
</comment>
<gene>
    <name evidence="9" type="primary">trpD</name>
    <name evidence="12" type="ORF">SAMN05444392_101441</name>
</gene>
<dbReference type="EMBL" id="FQVL01000001">
    <property type="protein sequence ID" value="SHE43106.1"/>
    <property type="molecule type" value="Genomic_DNA"/>
</dbReference>
<dbReference type="InterPro" id="IPR035902">
    <property type="entry name" value="Nuc_phospho_transferase"/>
</dbReference>
<accession>A0A1M4TF61</accession>
<dbReference type="PANTHER" id="PTHR43285">
    <property type="entry name" value="ANTHRANILATE PHOSPHORIBOSYLTRANSFERASE"/>
    <property type="match status" value="1"/>
</dbReference>
<feature type="binding site" evidence="9">
    <location>
        <position position="121"/>
    </location>
    <ligand>
        <name>5-phospho-alpha-D-ribose 1-diphosphate</name>
        <dbReference type="ChEBI" id="CHEBI:58017"/>
    </ligand>
</feature>
<evidence type="ECO:0000256" key="1">
    <source>
        <dbReference type="ARBA" id="ARBA00004907"/>
    </source>
</evidence>
<dbReference type="InterPro" id="IPR000312">
    <property type="entry name" value="Glycosyl_Trfase_fam3"/>
</dbReference>
<dbReference type="FunFam" id="3.40.1030.10:FF:000002">
    <property type="entry name" value="Anthranilate phosphoribosyltransferase"/>
    <property type="match status" value="1"/>
</dbReference>
<keyword evidence="13" id="KW-1185">Reference proteome</keyword>
<keyword evidence="5 9" id="KW-0822">Tryptophan biosynthesis</keyword>
<comment type="similarity">
    <text evidence="9">Belongs to the anthranilate phosphoribosyltransferase family.</text>
</comment>
<evidence type="ECO:0000256" key="8">
    <source>
        <dbReference type="ARBA" id="ARBA00061188"/>
    </source>
</evidence>
<evidence type="ECO:0000256" key="7">
    <source>
        <dbReference type="ARBA" id="ARBA00052328"/>
    </source>
</evidence>
<dbReference type="Gene3D" id="3.40.1030.10">
    <property type="entry name" value="Nucleoside phosphorylase/phosphoribosyltransferase catalytic domain"/>
    <property type="match status" value="1"/>
</dbReference>
<evidence type="ECO:0000256" key="9">
    <source>
        <dbReference type="HAMAP-Rule" id="MF_00211"/>
    </source>
</evidence>
<feature type="binding site" evidence="9">
    <location>
        <position position="199"/>
    </location>
    <ligand>
        <name>anthranilate</name>
        <dbReference type="ChEBI" id="CHEBI:16567"/>
        <label>2</label>
    </ligand>
</feature>
<dbReference type="Pfam" id="PF02885">
    <property type="entry name" value="Glycos_trans_3N"/>
    <property type="match status" value="1"/>
</dbReference>
<evidence type="ECO:0000256" key="6">
    <source>
        <dbReference type="ARBA" id="ARBA00023141"/>
    </source>
</evidence>
<feature type="binding site" evidence="9">
    <location>
        <position position="113"/>
    </location>
    <ligand>
        <name>5-phospho-alpha-D-ribose 1-diphosphate</name>
        <dbReference type="ChEBI" id="CHEBI:58017"/>
    </ligand>
</feature>
<evidence type="ECO:0000313" key="13">
    <source>
        <dbReference type="Proteomes" id="UP000184476"/>
    </source>
</evidence>
<keyword evidence="3 9" id="KW-0328">Glycosyltransferase</keyword>
<evidence type="ECO:0000313" key="12">
    <source>
        <dbReference type="EMBL" id="SHE43106.1"/>
    </source>
</evidence>
<dbReference type="SUPFAM" id="SSF47648">
    <property type="entry name" value="Nucleoside phosphorylase/phosphoribosyltransferase N-terminal domain"/>
    <property type="match status" value="1"/>
</dbReference>
<comment type="function">
    <text evidence="9">Catalyzes the transfer of the phosphoribosyl group of 5-phosphorylribose-1-pyrophosphate (PRPP) to anthranilate to yield N-(5'-phosphoribosyl)-anthranilate (PRA).</text>
</comment>
<reference evidence="12 13" key="1">
    <citation type="submission" date="2016-11" db="EMBL/GenBank/DDBJ databases">
        <authorList>
            <person name="Jaros S."/>
            <person name="Januszkiewicz K."/>
            <person name="Wedrychowicz H."/>
        </authorList>
    </citation>
    <scope>NUCLEOTIDE SEQUENCE [LARGE SCALE GENOMIC DNA]</scope>
    <source>
        <strain evidence="12 13">DSM 44666</strain>
    </source>
</reference>